<dbReference type="InParanoid" id="A0A024GHS6"/>
<proteinExistence type="predicted"/>
<gene>
    <name evidence="2" type="ORF">BN9_070000</name>
</gene>
<organism evidence="2 3">
    <name type="scientific">Albugo candida</name>
    <dbReference type="NCBI Taxonomy" id="65357"/>
    <lineage>
        <taxon>Eukaryota</taxon>
        <taxon>Sar</taxon>
        <taxon>Stramenopiles</taxon>
        <taxon>Oomycota</taxon>
        <taxon>Peronosporomycetes</taxon>
        <taxon>Albuginales</taxon>
        <taxon>Albuginaceae</taxon>
        <taxon>Albugo</taxon>
    </lineage>
</organism>
<reference evidence="2 3" key="1">
    <citation type="submission" date="2012-05" db="EMBL/GenBank/DDBJ databases">
        <title>Recombination and specialization in a pathogen metapopulation.</title>
        <authorList>
            <person name="Gardiner A."/>
            <person name="Kemen E."/>
            <person name="Schultz-Larsen T."/>
            <person name="MacLean D."/>
            <person name="Van Oosterhout C."/>
            <person name="Jones J.D.G."/>
        </authorList>
    </citation>
    <scope>NUCLEOTIDE SEQUENCE [LARGE SCALE GENOMIC DNA]</scope>
    <source>
        <strain evidence="2 3">Ac Nc2</strain>
    </source>
</reference>
<dbReference type="Gene3D" id="3.30.200.20">
    <property type="entry name" value="Phosphorylase Kinase, domain 1"/>
    <property type="match status" value="1"/>
</dbReference>
<evidence type="ECO:0000313" key="2">
    <source>
        <dbReference type="EMBL" id="CCI46071.1"/>
    </source>
</evidence>
<comment type="caution">
    <text evidence="2">The sequence shown here is derived from an EMBL/GenBank/DDBJ whole genome shotgun (WGS) entry which is preliminary data.</text>
</comment>
<dbReference type="OrthoDB" id="1732493at2759"/>
<evidence type="ECO:0000313" key="3">
    <source>
        <dbReference type="Proteomes" id="UP000053237"/>
    </source>
</evidence>
<dbReference type="AlphaFoldDB" id="A0A024GHS6"/>
<accession>A0A024GHS6</accession>
<keyword evidence="3" id="KW-1185">Reference proteome</keyword>
<feature type="region of interest" description="Disordered" evidence="1">
    <location>
        <begin position="1"/>
        <end position="20"/>
    </location>
</feature>
<name>A0A024GHS6_9STRA</name>
<dbReference type="Proteomes" id="UP000053237">
    <property type="component" value="Unassembled WGS sequence"/>
</dbReference>
<dbReference type="STRING" id="65357.A0A024GHS6"/>
<evidence type="ECO:0000256" key="1">
    <source>
        <dbReference type="SAM" id="MobiDB-lite"/>
    </source>
</evidence>
<sequence length="109" mass="12111">MTVGTLTRRSTTRPQPLQTSCHGAMTATRLFPTTYHTAVEASKITRELVESMNKHMVSYSKARDESSGQIVALKQVKMSGDLRKEGFPVTALRKTNGLLQLRNPNNVHV</sequence>
<dbReference type="EMBL" id="CAIX01000115">
    <property type="protein sequence ID" value="CCI46071.1"/>
    <property type="molecule type" value="Genomic_DNA"/>
</dbReference>
<protein>
    <submittedName>
        <fullName evidence="2">Uncharacterized protein</fullName>
    </submittedName>
</protein>